<dbReference type="EMBL" id="OB660387">
    <property type="protein sequence ID" value="CAD7224512.1"/>
    <property type="molecule type" value="Genomic_DNA"/>
</dbReference>
<accession>A0A7R8ZM83</accession>
<dbReference type="SMART" id="SM00241">
    <property type="entry name" value="ZP"/>
    <property type="match status" value="1"/>
</dbReference>
<dbReference type="OrthoDB" id="10068552at2759"/>
<reference evidence="2" key="1">
    <citation type="submission" date="2020-11" db="EMBL/GenBank/DDBJ databases">
        <authorList>
            <person name="Tran Van P."/>
        </authorList>
    </citation>
    <scope>NUCLEOTIDE SEQUENCE</scope>
</reference>
<gene>
    <name evidence="2" type="ORF">CTOB1V02_LOCUS2469</name>
</gene>
<organism evidence="2">
    <name type="scientific">Cyprideis torosa</name>
    <dbReference type="NCBI Taxonomy" id="163714"/>
    <lineage>
        <taxon>Eukaryota</taxon>
        <taxon>Metazoa</taxon>
        <taxon>Ecdysozoa</taxon>
        <taxon>Arthropoda</taxon>
        <taxon>Crustacea</taxon>
        <taxon>Oligostraca</taxon>
        <taxon>Ostracoda</taxon>
        <taxon>Podocopa</taxon>
        <taxon>Podocopida</taxon>
        <taxon>Cytherocopina</taxon>
        <taxon>Cytheroidea</taxon>
        <taxon>Cytherideidae</taxon>
        <taxon>Cyprideis</taxon>
    </lineage>
</organism>
<dbReference type="AlphaFoldDB" id="A0A7R8ZM83"/>
<evidence type="ECO:0000256" key="1">
    <source>
        <dbReference type="ARBA" id="ARBA00023157"/>
    </source>
</evidence>
<name>A0A7R8ZM83_9CRUS</name>
<dbReference type="InterPro" id="IPR042235">
    <property type="entry name" value="ZP-C_dom"/>
</dbReference>
<protein>
    <submittedName>
        <fullName evidence="2">Uncharacterized protein</fullName>
    </submittedName>
</protein>
<dbReference type="PROSITE" id="PS51034">
    <property type="entry name" value="ZP_2"/>
    <property type="match status" value="1"/>
</dbReference>
<sequence>MYGILGLLVFLTVAAPFSDAQLNRGYAQPTNLQGYNPPSRPSVNTGVVGRPVVGAQQTFVNTIVPGVPTVTPNMPNMQTIEVACSKEEMVVRIKFDRVFNGVIYSKGFYNNPACQFVRSNSGRDQYEFQILRESCGTQLIDNFQTGGQAYLENVIIFQNEPGIQEVWDQARRLRCLWQGNIDKVVTYAFNVDMLDQEIVTFSGDTANAVMDVQIGKGPFAPSVSGLVKIGDTMTIVISVEGDPGFDVHVKDCIAHPGDRNNAVQLTDTQGCILKPKLMSAPFVSTTQTGGTGATVIAYAFFQAFKFPDQMDVFLECNIELCKGTCPQCPTSGAAFGGRKKRHANNETEANSDPVRLARTFRVLAPDDISVPEDLSKLDATITLTSNEHLRDGDFCMSTPGFVIGLVCVLLILVVSCVFTASLCVKVRAFPNYSSSPFHPFSTASGLKA</sequence>
<evidence type="ECO:0000313" key="2">
    <source>
        <dbReference type="EMBL" id="CAD7224512.1"/>
    </source>
</evidence>
<dbReference type="Pfam" id="PF25057">
    <property type="entry name" value="CUT_N"/>
    <property type="match status" value="1"/>
</dbReference>
<dbReference type="InterPro" id="IPR001507">
    <property type="entry name" value="ZP_dom"/>
</dbReference>
<dbReference type="InterPro" id="IPR056953">
    <property type="entry name" value="CUT_N"/>
</dbReference>
<dbReference type="Pfam" id="PF00100">
    <property type="entry name" value="Zona_pellucida"/>
    <property type="match status" value="1"/>
</dbReference>
<proteinExistence type="predicted"/>
<dbReference type="InterPro" id="IPR055355">
    <property type="entry name" value="ZP-C"/>
</dbReference>
<keyword evidence="1" id="KW-1015">Disulfide bond</keyword>
<dbReference type="Gene3D" id="2.60.40.4100">
    <property type="entry name" value="Zona pellucida, ZP-C domain"/>
    <property type="match status" value="1"/>
</dbReference>
<dbReference type="PANTHER" id="PTHR46560:SF4">
    <property type="entry name" value="DUSKY"/>
    <property type="match status" value="1"/>
</dbReference>
<dbReference type="PANTHER" id="PTHR46560">
    <property type="entry name" value="CYPHER, ISOFORM B"/>
    <property type="match status" value="1"/>
</dbReference>